<evidence type="ECO:0000256" key="10">
    <source>
        <dbReference type="PROSITE-ProRule" id="PRU01360"/>
    </source>
</evidence>
<dbReference type="PANTHER" id="PTHR30069">
    <property type="entry name" value="TONB-DEPENDENT OUTER MEMBRANE RECEPTOR"/>
    <property type="match status" value="1"/>
</dbReference>
<dbReference type="SUPFAM" id="SSF56935">
    <property type="entry name" value="Porins"/>
    <property type="match status" value="1"/>
</dbReference>
<dbReference type="RefSeq" id="YP_002516569.1">
    <property type="nucleotide sequence ID" value="NC_011916.1"/>
</dbReference>
<evidence type="ECO:0000313" key="14">
    <source>
        <dbReference type="EMBL" id="ACL94661.1"/>
    </source>
</evidence>
<dbReference type="Pfam" id="PF00593">
    <property type="entry name" value="TonB_dep_Rec_b-barrel"/>
    <property type="match status" value="1"/>
</dbReference>
<evidence type="ECO:0000256" key="7">
    <source>
        <dbReference type="ARBA" id="ARBA00023136"/>
    </source>
</evidence>
<comment type="subcellular location">
    <subcellularLocation>
        <location evidence="1 10">Cell outer membrane</location>
        <topology evidence="1 10">Multi-pass membrane protein</topology>
    </subcellularLocation>
</comment>
<dbReference type="Proteomes" id="UP000001364">
    <property type="component" value="Chromosome"/>
</dbReference>
<evidence type="ECO:0000256" key="3">
    <source>
        <dbReference type="ARBA" id="ARBA00022452"/>
    </source>
</evidence>
<dbReference type="Pfam" id="PF07715">
    <property type="entry name" value="Plug"/>
    <property type="match status" value="1"/>
</dbReference>
<dbReference type="InterPro" id="IPR012910">
    <property type="entry name" value="Plug_dom"/>
</dbReference>
<evidence type="ECO:0000256" key="9">
    <source>
        <dbReference type="ARBA" id="ARBA00023237"/>
    </source>
</evidence>
<dbReference type="InterPro" id="IPR037066">
    <property type="entry name" value="Plug_dom_sf"/>
</dbReference>
<dbReference type="GO" id="GO:0015344">
    <property type="term" value="F:siderophore uptake transmembrane transporter activity"/>
    <property type="evidence" value="ECO:0007669"/>
    <property type="project" value="TreeGrafter"/>
</dbReference>
<dbReference type="PROSITE" id="PS52016">
    <property type="entry name" value="TONB_DEPENDENT_REC_3"/>
    <property type="match status" value="1"/>
</dbReference>
<keyword evidence="7 10" id="KW-0472">Membrane</keyword>
<keyword evidence="15" id="KW-1185">Reference proteome</keyword>
<dbReference type="AlphaFoldDB" id="A0A0H3C8V7"/>
<evidence type="ECO:0000259" key="12">
    <source>
        <dbReference type="Pfam" id="PF00593"/>
    </source>
</evidence>
<evidence type="ECO:0000256" key="6">
    <source>
        <dbReference type="ARBA" id="ARBA00023077"/>
    </source>
</evidence>
<gene>
    <name evidence="14" type="ordered locus">CCNA_01196</name>
</gene>
<keyword evidence="3 10" id="KW-1134">Transmembrane beta strand</keyword>
<comment type="similarity">
    <text evidence="10 11">Belongs to the TonB-dependent receptor family.</text>
</comment>
<dbReference type="OrthoDB" id="7374174at2"/>
<dbReference type="RefSeq" id="WP_012640158.1">
    <property type="nucleotide sequence ID" value="NC_011916.1"/>
</dbReference>
<accession>A0A0H3C8V7</accession>
<evidence type="ECO:0000256" key="2">
    <source>
        <dbReference type="ARBA" id="ARBA00022448"/>
    </source>
</evidence>
<evidence type="ECO:0000256" key="11">
    <source>
        <dbReference type="RuleBase" id="RU003357"/>
    </source>
</evidence>
<keyword evidence="9 10" id="KW-0998">Cell outer membrane</keyword>
<name>A0A0H3C8V7_CAUVN</name>
<feature type="domain" description="TonB-dependent receptor-like beta-barrel" evidence="12">
    <location>
        <begin position="188"/>
        <end position="628"/>
    </location>
</feature>
<evidence type="ECO:0000256" key="4">
    <source>
        <dbReference type="ARBA" id="ARBA00022692"/>
    </source>
</evidence>
<organism evidence="14 15">
    <name type="scientific">Caulobacter vibrioides (strain NA1000 / CB15N)</name>
    <name type="common">Caulobacter crescentus</name>
    <dbReference type="NCBI Taxonomy" id="565050"/>
    <lineage>
        <taxon>Bacteria</taxon>
        <taxon>Pseudomonadati</taxon>
        <taxon>Pseudomonadota</taxon>
        <taxon>Alphaproteobacteria</taxon>
        <taxon>Caulobacterales</taxon>
        <taxon>Caulobacteraceae</taxon>
        <taxon>Caulobacter</taxon>
    </lineage>
</organism>
<keyword evidence="8" id="KW-0675">Receptor</keyword>
<keyword evidence="4 10" id="KW-0812">Transmembrane</keyword>
<dbReference type="Gene3D" id="2.170.130.10">
    <property type="entry name" value="TonB-dependent receptor, plug domain"/>
    <property type="match status" value="1"/>
</dbReference>
<dbReference type="HOGENOM" id="CLU_008287_18_1_5"/>
<dbReference type="Gene3D" id="2.40.170.20">
    <property type="entry name" value="TonB-dependent receptor, beta-barrel domain"/>
    <property type="match status" value="1"/>
</dbReference>
<sequence length="659" mass="69198">MPFDVPPASVAPVVVEAPRLPPLVGQEAFSTARYDAEALSAANRLDVVLKATPGVSLFRRTGSDAANPTIQGLSLRGVAPSGAGRALVTLDGAPQNDPFGGWVIWTALPGEGLSGATIVRGAGAGPYGAGALTGVVALRERAAGGGLSSLNAQVGARDSWRAAGTFGTDHLLLTASGSRTDGYDPVRDARRGAADTPTTLEDGSVAVRLQGSLTSVRWALRAGAYQERRDAGLVGARSNATGGSLALTLADDAWRLQAWARRSDLENSSVAVAAGRVSTTPANDQFSTPATGYGLNAAWQGRQGGWAWELGGDVRATEGRVNERFRYQSGAFTRVREAGGRTLVGGLYAETALAREDVSLTFGARLDGWRSYAGVRRERDALTGAATLDAPISDASGATPTARAGLRQRLKGDTWWRAAAYAGFRPPTLNELHRPFRVGNDVTEANAALKPETLYGLETGLVGEGTVRWSLAAFYNQVQDPITNVTIGAGPGSFPVAGFIPAGGVLRQRRNVGEINAYGVEGDVELDLTSAWALRGAVSWTHARVDGARGAPQLTGKRPAQAPAVTVTAGTRWRPIERLSLDAALRYEGLRYEDDLNLRRLKAGAGLDVRAAWRLTPASEIYVAADNVLNHDLAVGQTADGVTSYAAPRTVFVGFALRR</sequence>
<dbReference type="PATRIC" id="fig|565050.3.peg.1178"/>
<reference evidence="14 15" key="1">
    <citation type="journal article" date="2010" name="J. Bacteriol.">
        <title>The genetic basis of laboratory adaptation in Caulobacter crescentus.</title>
        <authorList>
            <person name="Marks M.E."/>
            <person name="Castro-Rojas C.M."/>
            <person name="Teiling C."/>
            <person name="Du L."/>
            <person name="Kapatral V."/>
            <person name="Walunas T.L."/>
            <person name="Crosson S."/>
        </authorList>
    </citation>
    <scope>NUCLEOTIDE SEQUENCE [LARGE SCALE GENOMIC DNA]</scope>
    <source>
        <strain evidence="15">NA1000 / CB15N</strain>
    </source>
</reference>
<dbReference type="PhylomeDB" id="A0A0H3C8V7"/>
<dbReference type="InterPro" id="IPR039426">
    <property type="entry name" value="TonB-dep_rcpt-like"/>
</dbReference>
<evidence type="ECO:0000259" key="13">
    <source>
        <dbReference type="Pfam" id="PF07715"/>
    </source>
</evidence>
<evidence type="ECO:0000256" key="8">
    <source>
        <dbReference type="ARBA" id="ARBA00023170"/>
    </source>
</evidence>
<protein>
    <submittedName>
        <fullName evidence="14">Iron-regulated outer membrane virulence protein</fullName>
    </submittedName>
</protein>
<evidence type="ECO:0000313" key="15">
    <source>
        <dbReference type="Proteomes" id="UP000001364"/>
    </source>
</evidence>
<keyword evidence="2 10" id="KW-0813">Transport</keyword>
<dbReference type="InterPro" id="IPR036942">
    <property type="entry name" value="Beta-barrel_TonB_sf"/>
</dbReference>
<dbReference type="GO" id="GO:0009279">
    <property type="term" value="C:cell outer membrane"/>
    <property type="evidence" value="ECO:0007669"/>
    <property type="project" value="UniProtKB-SubCell"/>
</dbReference>
<dbReference type="EMBL" id="CP001340">
    <property type="protein sequence ID" value="ACL94661.1"/>
    <property type="molecule type" value="Genomic_DNA"/>
</dbReference>
<dbReference type="GO" id="GO:0044718">
    <property type="term" value="P:siderophore transmembrane transport"/>
    <property type="evidence" value="ECO:0007669"/>
    <property type="project" value="TreeGrafter"/>
</dbReference>
<dbReference type="InterPro" id="IPR000531">
    <property type="entry name" value="Beta-barrel_TonB"/>
</dbReference>
<proteinExistence type="inferred from homology"/>
<dbReference type="KEGG" id="ccs:CCNA_01196"/>
<evidence type="ECO:0000256" key="5">
    <source>
        <dbReference type="ARBA" id="ARBA00022729"/>
    </source>
</evidence>
<dbReference type="PANTHER" id="PTHR30069:SF29">
    <property type="entry name" value="HEMOGLOBIN AND HEMOGLOBIN-HAPTOGLOBIN-BINDING PROTEIN 1-RELATED"/>
    <property type="match status" value="1"/>
</dbReference>
<dbReference type="GeneID" id="7333589"/>
<keyword evidence="6 11" id="KW-0798">TonB box</keyword>
<feature type="domain" description="TonB-dependent receptor plug" evidence="13">
    <location>
        <begin position="40"/>
        <end position="135"/>
    </location>
</feature>
<evidence type="ECO:0000256" key="1">
    <source>
        <dbReference type="ARBA" id="ARBA00004571"/>
    </source>
</evidence>
<keyword evidence="5" id="KW-0732">Signal</keyword>